<proteinExistence type="predicted"/>
<feature type="region of interest" description="Disordered" evidence="4">
    <location>
        <begin position="291"/>
        <end position="313"/>
    </location>
</feature>
<dbReference type="GO" id="GO:0006355">
    <property type="term" value="P:regulation of DNA-templated transcription"/>
    <property type="evidence" value="ECO:0007669"/>
    <property type="project" value="InterPro"/>
</dbReference>
<evidence type="ECO:0000256" key="4">
    <source>
        <dbReference type="SAM" id="MobiDB-lite"/>
    </source>
</evidence>
<evidence type="ECO:0000313" key="6">
    <source>
        <dbReference type="Proteomes" id="UP001195914"/>
    </source>
</evidence>
<dbReference type="Proteomes" id="UP001195914">
    <property type="component" value="Unassembled WGS sequence"/>
</dbReference>
<keyword evidence="1" id="KW-0677">Repeat</keyword>
<keyword evidence="2" id="KW-0802">TPR repeat</keyword>
<comment type="caution">
    <text evidence="5">The sequence shown here is derived from an EMBL/GenBank/DDBJ whole genome shotgun (WGS) entry which is preliminary data.</text>
</comment>
<dbReference type="PANTHER" id="PTHR14027:SF2">
    <property type="entry name" value="RNA POLYMERASE-ASSOCIATED PROTEIN CTR9 HOMOLOG"/>
    <property type="match status" value="1"/>
</dbReference>
<organism evidence="5 6">
    <name type="scientific">Babesia divergens</name>
    <dbReference type="NCBI Taxonomy" id="32595"/>
    <lineage>
        <taxon>Eukaryota</taxon>
        <taxon>Sar</taxon>
        <taxon>Alveolata</taxon>
        <taxon>Apicomplexa</taxon>
        <taxon>Aconoidasida</taxon>
        <taxon>Piroplasmida</taxon>
        <taxon>Babesiidae</taxon>
        <taxon>Babesia</taxon>
    </lineage>
</organism>
<sequence>MDIGFDRGFFLPLRRQEPPPSAEGVWHGIWISQDDITPANAGALKKTLNSEAAHPKYWITLAFCYRGVGEVELFEHFLKEADARLDGAGKAVYSALAMHNFMQAEQFAHQEKRHARHTDLANHYISRKECSGHYTWHLSMAQYHLSRFLSHHQYEERLKAKEYFHAAMTLRPHSVVAMMYYANMLTLENQYQMASIYYMRALMRCNHTEILLRLRKDLAQNASPNVECQYDQMLLHSRRLKALILYALACCKFYEFDIGGAITLTEASLNTAKTPMALRLKATIAATQILQNEPNQDVDTTPPSAQPTPRPSFETVVSGWSESTSAAYVLDPSNGIGQLHLCEFLFQHGMIDECQSKLNEIKRNLLPTILHAEHAYQIGRCFHAKGEMSKAFTMYSNVLDLRSDFLPARIQLIKAAVGSNGLAIAREHCEILSKYNYRNLDILRLTGFVYMASASETMDTCQAQMFQRESKVYDIDHMGNMNYIHPEVGRLIDERLFKALGLLEEALNVEPDDKLSQEYLIYCLELLINRGRDNFTPRLRAAYVKYFQMEDTNNSVELRNNDAILAFRSRECDEGISKLIKLWEEISESTEVSDAIKLTVQFNLAVAYEETGKHSKAHKMYSQITCDYPKYTPAWLRKSSMAFRRGDMESAHRYLEQLKEHTKRSLEPWLYKAYQFFDKKIMTSVSRNSVNSSEVLHYARAGLRRHALSNFYAANCVAIYLAQEGNLKAAYESFGILLENAGNNAHMKFIAHRNMGLFCVATALGNERRLERGNYDKIRAAKAQQHLQTAIGLCSLDPAINLIYARFLYDCQRLEECVEFLEDCRRLFPRDRKFLYNLVIAIDAFICKAMRNSEVLTSATEVSRMLTNAYFAKTAAAHLIAIQSEYPKMSLTHLQQISSRMTEKLIPHMQASVPQLEAAAEAKQLTKGKHLELQMSLQQAHEAKRAEMELERQRAAEAERMLSEQLLKEASDIASELVYARAPGPGPSGSDR</sequence>
<protein>
    <submittedName>
        <fullName evidence="5">Tetratricopeptide repeat (TPR) domain containing protein</fullName>
    </submittedName>
</protein>
<dbReference type="EMBL" id="JAHBMH010000033">
    <property type="protein sequence ID" value="KAK1937389.1"/>
    <property type="molecule type" value="Genomic_DNA"/>
</dbReference>
<dbReference type="GO" id="GO:0016593">
    <property type="term" value="C:Cdc73/Paf1 complex"/>
    <property type="evidence" value="ECO:0007669"/>
    <property type="project" value="TreeGrafter"/>
</dbReference>
<feature type="coiled-coil region" evidence="3">
    <location>
        <begin position="933"/>
        <end position="961"/>
    </location>
</feature>
<evidence type="ECO:0000313" key="5">
    <source>
        <dbReference type="EMBL" id="KAK1937389.1"/>
    </source>
</evidence>
<evidence type="ECO:0000256" key="1">
    <source>
        <dbReference type="ARBA" id="ARBA00022737"/>
    </source>
</evidence>
<dbReference type="InterPro" id="IPR031101">
    <property type="entry name" value="Ctr9"/>
</dbReference>
<evidence type="ECO:0000256" key="3">
    <source>
        <dbReference type="SAM" id="Coils"/>
    </source>
</evidence>
<dbReference type="Gene3D" id="1.25.40.10">
    <property type="entry name" value="Tetratricopeptide repeat domain"/>
    <property type="match status" value="2"/>
</dbReference>
<dbReference type="PANTHER" id="PTHR14027">
    <property type="entry name" value="RNA POLYMERASE-ASSOCIATED PROTEIN CTR9"/>
    <property type="match status" value="1"/>
</dbReference>
<reference evidence="5" key="2">
    <citation type="submission" date="2021-05" db="EMBL/GenBank/DDBJ databases">
        <authorList>
            <person name="Pain A."/>
        </authorList>
    </citation>
    <scope>NUCLEOTIDE SEQUENCE</scope>
    <source>
        <strain evidence="5">1802A</strain>
    </source>
</reference>
<dbReference type="SUPFAM" id="SSF48452">
    <property type="entry name" value="TPR-like"/>
    <property type="match status" value="2"/>
</dbReference>
<dbReference type="InterPro" id="IPR019734">
    <property type="entry name" value="TPR_rpt"/>
</dbReference>
<dbReference type="SMART" id="SM00028">
    <property type="entry name" value="TPR"/>
    <property type="match status" value="4"/>
</dbReference>
<keyword evidence="6" id="KW-1185">Reference proteome</keyword>
<accession>A0AAD9LJ78</accession>
<feature type="compositionally biased region" description="Polar residues" evidence="4">
    <location>
        <begin position="291"/>
        <end position="303"/>
    </location>
</feature>
<dbReference type="GO" id="GO:0000993">
    <property type="term" value="F:RNA polymerase II complex binding"/>
    <property type="evidence" value="ECO:0007669"/>
    <property type="project" value="TreeGrafter"/>
</dbReference>
<dbReference type="AlphaFoldDB" id="A0AAD9LJ78"/>
<dbReference type="InterPro" id="IPR011990">
    <property type="entry name" value="TPR-like_helical_dom_sf"/>
</dbReference>
<gene>
    <name evidence="5" type="ORF">X943_001514</name>
</gene>
<name>A0AAD9LJ78_BABDI</name>
<evidence type="ECO:0000256" key="2">
    <source>
        <dbReference type="ARBA" id="ARBA00022803"/>
    </source>
</evidence>
<keyword evidence="3" id="KW-0175">Coiled coil</keyword>
<reference evidence="5" key="1">
    <citation type="journal article" date="2014" name="Nucleic Acids Res.">
        <title>The evolutionary dynamics of variant antigen genes in Babesia reveal a history of genomic innovation underlying host-parasite interaction.</title>
        <authorList>
            <person name="Jackson A.P."/>
            <person name="Otto T.D."/>
            <person name="Darby A."/>
            <person name="Ramaprasad A."/>
            <person name="Xia D."/>
            <person name="Echaide I.E."/>
            <person name="Farber M."/>
            <person name="Gahlot S."/>
            <person name="Gamble J."/>
            <person name="Gupta D."/>
            <person name="Gupta Y."/>
            <person name="Jackson L."/>
            <person name="Malandrin L."/>
            <person name="Malas T.B."/>
            <person name="Moussa E."/>
            <person name="Nair M."/>
            <person name="Reid A.J."/>
            <person name="Sanders M."/>
            <person name="Sharma J."/>
            <person name="Tracey A."/>
            <person name="Quail M.A."/>
            <person name="Weir W."/>
            <person name="Wastling J.M."/>
            <person name="Hall N."/>
            <person name="Willadsen P."/>
            <person name="Lingelbach K."/>
            <person name="Shiels B."/>
            <person name="Tait A."/>
            <person name="Berriman M."/>
            <person name="Allred D.R."/>
            <person name="Pain A."/>
        </authorList>
    </citation>
    <scope>NUCLEOTIDE SEQUENCE</scope>
    <source>
        <strain evidence="5">1802A</strain>
    </source>
</reference>
<dbReference type="GO" id="GO:0006368">
    <property type="term" value="P:transcription elongation by RNA polymerase II"/>
    <property type="evidence" value="ECO:0007669"/>
    <property type="project" value="TreeGrafter"/>
</dbReference>